<evidence type="ECO:0000313" key="2">
    <source>
        <dbReference type="Proteomes" id="UP000030653"/>
    </source>
</evidence>
<gene>
    <name evidence="1" type="ORF">DACRYDRAFT_22486</name>
</gene>
<evidence type="ECO:0000313" key="1">
    <source>
        <dbReference type="EMBL" id="EJU01303.1"/>
    </source>
</evidence>
<dbReference type="GeneID" id="63687886"/>
<proteinExistence type="predicted"/>
<dbReference type="RefSeq" id="XP_040628200.1">
    <property type="nucleotide sequence ID" value="XM_040772824.1"/>
</dbReference>
<feature type="non-terminal residue" evidence="1">
    <location>
        <position position="137"/>
    </location>
</feature>
<dbReference type="Proteomes" id="UP000030653">
    <property type="component" value="Unassembled WGS sequence"/>
</dbReference>
<accession>M5GBD1</accession>
<keyword evidence="2" id="KW-1185">Reference proteome</keyword>
<protein>
    <submittedName>
        <fullName evidence="1">Uncharacterized protein</fullName>
    </submittedName>
</protein>
<dbReference type="HOGENOM" id="CLU_1870001_0_0_1"/>
<organism evidence="1 2">
    <name type="scientific">Dacryopinax primogenitus (strain DJM 731)</name>
    <name type="common">Brown rot fungus</name>
    <dbReference type="NCBI Taxonomy" id="1858805"/>
    <lineage>
        <taxon>Eukaryota</taxon>
        <taxon>Fungi</taxon>
        <taxon>Dikarya</taxon>
        <taxon>Basidiomycota</taxon>
        <taxon>Agaricomycotina</taxon>
        <taxon>Dacrymycetes</taxon>
        <taxon>Dacrymycetales</taxon>
        <taxon>Dacrymycetaceae</taxon>
        <taxon>Dacryopinax</taxon>
    </lineage>
</organism>
<dbReference type="EMBL" id="JH795864">
    <property type="protein sequence ID" value="EJU01303.1"/>
    <property type="molecule type" value="Genomic_DNA"/>
</dbReference>
<dbReference type="AlphaFoldDB" id="M5GBD1"/>
<name>M5GBD1_DACPD</name>
<sequence>MDGTLQCIKPATSPTDSDLIIDTWRSTTRPRTAVFSGRTKRAKDGNIHICISYSPVFMPDESNGDIASEIPYKSWTDNLVLQVSSEKFVFQNSRDNSSDILALSDDWSIFRLFNGISRLHAIQQDGGKVVFLQTNDL</sequence>
<reference evidence="1 2" key="1">
    <citation type="journal article" date="2012" name="Science">
        <title>The Paleozoic origin of enzymatic lignin decomposition reconstructed from 31 fungal genomes.</title>
        <authorList>
            <person name="Floudas D."/>
            <person name="Binder M."/>
            <person name="Riley R."/>
            <person name="Barry K."/>
            <person name="Blanchette R.A."/>
            <person name="Henrissat B."/>
            <person name="Martinez A.T."/>
            <person name="Otillar R."/>
            <person name="Spatafora J.W."/>
            <person name="Yadav J.S."/>
            <person name="Aerts A."/>
            <person name="Benoit I."/>
            <person name="Boyd A."/>
            <person name="Carlson A."/>
            <person name="Copeland A."/>
            <person name="Coutinho P.M."/>
            <person name="de Vries R.P."/>
            <person name="Ferreira P."/>
            <person name="Findley K."/>
            <person name="Foster B."/>
            <person name="Gaskell J."/>
            <person name="Glotzer D."/>
            <person name="Gorecki P."/>
            <person name="Heitman J."/>
            <person name="Hesse C."/>
            <person name="Hori C."/>
            <person name="Igarashi K."/>
            <person name="Jurgens J.A."/>
            <person name="Kallen N."/>
            <person name="Kersten P."/>
            <person name="Kohler A."/>
            <person name="Kuees U."/>
            <person name="Kumar T.K.A."/>
            <person name="Kuo A."/>
            <person name="LaButti K."/>
            <person name="Larrondo L.F."/>
            <person name="Lindquist E."/>
            <person name="Ling A."/>
            <person name="Lombard V."/>
            <person name="Lucas S."/>
            <person name="Lundell T."/>
            <person name="Martin R."/>
            <person name="McLaughlin D.J."/>
            <person name="Morgenstern I."/>
            <person name="Morin E."/>
            <person name="Murat C."/>
            <person name="Nagy L.G."/>
            <person name="Nolan M."/>
            <person name="Ohm R.A."/>
            <person name="Patyshakuliyeva A."/>
            <person name="Rokas A."/>
            <person name="Ruiz-Duenas F.J."/>
            <person name="Sabat G."/>
            <person name="Salamov A."/>
            <person name="Samejima M."/>
            <person name="Schmutz J."/>
            <person name="Slot J.C."/>
            <person name="St John F."/>
            <person name="Stenlid J."/>
            <person name="Sun H."/>
            <person name="Sun S."/>
            <person name="Syed K."/>
            <person name="Tsang A."/>
            <person name="Wiebenga A."/>
            <person name="Young D."/>
            <person name="Pisabarro A."/>
            <person name="Eastwood D.C."/>
            <person name="Martin F."/>
            <person name="Cullen D."/>
            <person name="Grigoriev I.V."/>
            <person name="Hibbett D.S."/>
        </authorList>
    </citation>
    <scope>NUCLEOTIDE SEQUENCE [LARGE SCALE GENOMIC DNA]</scope>
    <source>
        <strain evidence="1 2">DJM-731 SS1</strain>
    </source>
</reference>